<accession>A0A8S3UGI7</accession>
<comment type="caution">
    <text evidence="1">The sequence shown here is derived from an EMBL/GenBank/DDBJ whole genome shotgun (WGS) entry which is preliminary data.</text>
</comment>
<sequence length="323" mass="36586">MNQKPASLVADMDLFNVVSSFDKPKQQNAQPGDAALSFFNSQPLDNTRKDTNDTNKLAKALEESVNMNRLPVPEPNIFNGDPLQYMEWKTSFEMLIDRKDIPTIEKIFYLKKYVGGAARKALEGYFYNNSQTAYDNTRKVLEESKGHLNKDCKLKHTCNTCKGKLSLCLREERPPVRQQTSNVPDSSAVNNFELKPAISLRVSHNNVQSTSMIVPVWVSHKDKPSREIITYAIIDTQSNTTFILDDTAASLHTSILCEHSRLSLSIMTSQQTVIESKRITGLTVRSFSSPERLNINSAYARGFIPVERLHIPTNETARQWHHL</sequence>
<protein>
    <submittedName>
        <fullName evidence="1">Uncharacterized protein</fullName>
    </submittedName>
</protein>
<dbReference type="Pfam" id="PF03564">
    <property type="entry name" value="DUF1759"/>
    <property type="match status" value="1"/>
</dbReference>
<dbReference type="InterPro" id="IPR005312">
    <property type="entry name" value="DUF1759"/>
</dbReference>
<evidence type="ECO:0000313" key="2">
    <source>
        <dbReference type="Proteomes" id="UP000683360"/>
    </source>
</evidence>
<name>A0A8S3UGI7_MYTED</name>
<dbReference type="EMBL" id="CAJPWZ010002555">
    <property type="protein sequence ID" value="CAG2240319.1"/>
    <property type="molecule type" value="Genomic_DNA"/>
</dbReference>
<dbReference type="AlphaFoldDB" id="A0A8S3UGI7"/>
<reference evidence="1" key="1">
    <citation type="submission" date="2021-03" db="EMBL/GenBank/DDBJ databases">
        <authorList>
            <person name="Bekaert M."/>
        </authorList>
    </citation>
    <scope>NUCLEOTIDE SEQUENCE</scope>
</reference>
<organism evidence="1 2">
    <name type="scientific">Mytilus edulis</name>
    <name type="common">Blue mussel</name>
    <dbReference type="NCBI Taxonomy" id="6550"/>
    <lineage>
        <taxon>Eukaryota</taxon>
        <taxon>Metazoa</taxon>
        <taxon>Spiralia</taxon>
        <taxon>Lophotrochozoa</taxon>
        <taxon>Mollusca</taxon>
        <taxon>Bivalvia</taxon>
        <taxon>Autobranchia</taxon>
        <taxon>Pteriomorphia</taxon>
        <taxon>Mytilida</taxon>
        <taxon>Mytiloidea</taxon>
        <taxon>Mytilidae</taxon>
        <taxon>Mytilinae</taxon>
        <taxon>Mytilus</taxon>
    </lineage>
</organism>
<gene>
    <name evidence="1" type="ORF">MEDL_52623</name>
</gene>
<dbReference type="PANTHER" id="PTHR47331:SF5">
    <property type="entry name" value="RIBONUCLEASE H"/>
    <property type="match status" value="1"/>
</dbReference>
<dbReference type="PANTHER" id="PTHR47331">
    <property type="entry name" value="PHD-TYPE DOMAIN-CONTAINING PROTEIN"/>
    <property type="match status" value="1"/>
</dbReference>
<dbReference type="OrthoDB" id="10065844at2759"/>
<evidence type="ECO:0000313" key="1">
    <source>
        <dbReference type="EMBL" id="CAG2240319.1"/>
    </source>
</evidence>
<dbReference type="Proteomes" id="UP000683360">
    <property type="component" value="Unassembled WGS sequence"/>
</dbReference>
<keyword evidence="2" id="KW-1185">Reference proteome</keyword>
<proteinExistence type="predicted"/>